<sequence length="525" mass="58598">MKRKLRMRLNLLAIIIVALSLLVACDSGNKTSKSASDNASSSKKSSDGTQTLSIFVDQSYWPLDKWKGEIPEEITKETGIKLKVQVATDSQQLPLMISSGDLPDLVFTSDHFQQMSDPKISYTWDELIKKYNVKDFNIDPLARVLNQASDGKLYSVKNGFTNPEEFKSTPKALGNVPALSIRTDIMKELGNPKLESLDDLVNLLKEVKAKYPKMTPLVLSPVALSHYFRVNFGVGYQGFTKVDGKAAYYIADPKQYDYYMFMNKLYREGLISAENFTWKDANKDKEMIENGQAFAICNNTDMATINAEIKAAGKDFQIDQVPQLLGDNAELTTNSAGWSGLFITKNAKNPKAAIKFLQFMHSEKGQQLGLWGIKGKDWTLDQPIADGGYPKFKYDSQSASEQKKKGAVWWGLLADNGINEQVQRYVPGTSVTKAMMDAKKYTKNDPILGAIDPPVGSEEQVTKANLDNMIQNEEAKIYLANSASAAKKAYNNMMKTAKQIGLTKLDNYANSQYNKLIDEYNKVKN</sequence>
<feature type="signal peptide" evidence="1">
    <location>
        <begin position="1"/>
        <end position="23"/>
    </location>
</feature>
<accession>A0A8J3DZZ4</accession>
<dbReference type="InterPro" id="IPR050490">
    <property type="entry name" value="Bact_solute-bd_prot1"/>
</dbReference>
<gene>
    <name evidence="2" type="ORF">GCM10011391_34570</name>
</gene>
<dbReference type="PANTHER" id="PTHR43649">
    <property type="entry name" value="ARABINOSE-BINDING PROTEIN-RELATED"/>
    <property type="match status" value="1"/>
</dbReference>
<dbReference type="RefSeq" id="WP_188697404.1">
    <property type="nucleotide sequence ID" value="NZ_BMIR01000022.1"/>
</dbReference>
<dbReference type="PROSITE" id="PS51257">
    <property type="entry name" value="PROKAR_LIPOPROTEIN"/>
    <property type="match status" value="1"/>
</dbReference>
<evidence type="ECO:0000313" key="3">
    <source>
        <dbReference type="Proteomes" id="UP000628775"/>
    </source>
</evidence>
<dbReference type="SUPFAM" id="SSF53850">
    <property type="entry name" value="Periplasmic binding protein-like II"/>
    <property type="match status" value="1"/>
</dbReference>
<comment type="caution">
    <text evidence="2">The sequence shown here is derived from an EMBL/GenBank/DDBJ whole genome shotgun (WGS) entry which is preliminary data.</text>
</comment>
<organism evidence="2 3">
    <name type="scientific">Pullulanibacillus camelliae</name>
    <dbReference type="NCBI Taxonomy" id="1707096"/>
    <lineage>
        <taxon>Bacteria</taxon>
        <taxon>Bacillati</taxon>
        <taxon>Bacillota</taxon>
        <taxon>Bacilli</taxon>
        <taxon>Bacillales</taxon>
        <taxon>Sporolactobacillaceae</taxon>
        <taxon>Pullulanibacillus</taxon>
    </lineage>
</organism>
<keyword evidence="3" id="KW-1185">Reference proteome</keyword>
<keyword evidence="1" id="KW-0732">Signal</keyword>
<dbReference type="EMBL" id="BMIR01000022">
    <property type="protein sequence ID" value="GGE52806.1"/>
    <property type="molecule type" value="Genomic_DNA"/>
</dbReference>
<evidence type="ECO:0000256" key="1">
    <source>
        <dbReference type="SAM" id="SignalP"/>
    </source>
</evidence>
<evidence type="ECO:0000313" key="2">
    <source>
        <dbReference type="EMBL" id="GGE52806.1"/>
    </source>
</evidence>
<proteinExistence type="predicted"/>
<feature type="chain" id="PRO_5038360559" evidence="1">
    <location>
        <begin position="24"/>
        <end position="525"/>
    </location>
</feature>
<dbReference type="Pfam" id="PF01547">
    <property type="entry name" value="SBP_bac_1"/>
    <property type="match status" value="1"/>
</dbReference>
<dbReference type="InterPro" id="IPR006059">
    <property type="entry name" value="SBP"/>
</dbReference>
<reference evidence="2" key="2">
    <citation type="submission" date="2020-09" db="EMBL/GenBank/DDBJ databases">
        <authorList>
            <person name="Sun Q."/>
            <person name="Zhou Y."/>
        </authorList>
    </citation>
    <scope>NUCLEOTIDE SEQUENCE</scope>
    <source>
        <strain evidence="2">CGMCC 1.15371</strain>
    </source>
</reference>
<dbReference type="PANTHER" id="PTHR43649:SF17">
    <property type="entry name" value="ABC TRANSPORTER SOLUTE BINDING PROTEIN-SUGAR TRANSPORT"/>
    <property type="match status" value="1"/>
</dbReference>
<protein>
    <submittedName>
        <fullName evidence="2">ABC transporter substrate-binding protein</fullName>
    </submittedName>
</protein>
<dbReference type="Gene3D" id="3.40.190.10">
    <property type="entry name" value="Periplasmic binding protein-like II"/>
    <property type="match status" value="2"/>
</dbReference>
<reference evidence="2" key="1">
    <citation type="journal article" date="2014" name="Int. J. Syst. Evol. Microbiol.">
        <title>Complete genome sequence of Corynebacterium casei LMG S-19264T (=DSM 44701T), isolated from a smear-ripened cheese.</title>
        <authorList>
            <consortium name="US DOE Joint Genome Institute (JGI-PGF)"/>
            <person name="Walter F."/>
            <person name="Albersmeier A."/>
            <person name="Kalinowski J."/>
            <person name="Ruckert C."/>
        </authorList>
    </citation>
    <scope>NUCLEOTIDE SEQUENCE</scope>
    <source>
        <strain evidence="2">CGMCC 1.15371</strain>
    </source>
</reference>
<name>A0A8J3DZZ4_9BACL</name>
<dbReference type="Proteomes" id="UP000628775">
    <property type="component" value="Unassembled WGS sequence"/>
</dbReference>
<dbReference type="AlphaFoldDB" id="A0A8J3DZZ4"/>